<comment type="caution">
    <text evidence="1">The sequence shown here is derived from an EMBL/GenBank/DDBJ whole genome shotgun (WGS) entry which is preliminary data.</text>
</comment>
<evidence type="ECO:0000313" key="2">
    <source>
        <dbReference type="Proteomes" id="UP000589552"/>
    </source>
</evidence>
<evidence type="ECO:0000313" key="1">
    <source>
        <dbReference type="EMBL" id="NMF09972.1"/>
    </source>
</evidence>
<dbReference type="RefSeq" id="WP_168938179.1">
    <property type="nucleotide sequence ID" value="NZ_JABAGA010000006.1"/>
</dbReference>
<dbReference type="Proteomes" id="UP000589552">
    <property type="component" value="Unassembled WGS sequence"/>
</dbReference>
<name>A0A7X9SY43_9CORY</name>
<reference evidence="1 2" key="1">
    <citation type="submission" date="2020-04" db="EMBL/GenBank/DDBJ databases">
        <authorList>
            <person name="Hitch T.C.A."/>
            <person name="Wylensek D."/>
            <person name="Clavel T."/>
        </authorList>
    </citation>
    <scope>NUCLEOTIDE SEQUENCE [LARGE SCALE GENOMIC DNA]</scope>
    <source>
        <strain evidence="1 2">BL-383-APC-2I</strain>
    </source>
</reference>
<organism evidence="1 2">
    <name type="scientific">Corynebacterium xerosis</name>
    <dbReference type="NCBI Taxonomy" id="1725"/>
    <lineage>
        <taxon>Bacteria</taxon>
        <taxon>Bacillati</taxon>
        <taxon>Actinomycetota</taxon>
        <taxon>Actinomycetes</taxon>
        <taxon>Mycobacteriales</taxon>
        <taxon>Corynebacteriaceae</taxon>
        <taxon>Corynebacterium</taxon>
    </lineage>
</organism>
<dbReference type="AlphaFoldDB" id="A0A7X9SY43"/>
<dbReference type="Pfam" id="PF16259">
    <property type="entry name" value="DUF4913"/>
    <property type="match status" value="1"/>
</dbReference>
<dbReference type="EMBL" id="JABAGA010000006">
    <property type="protein sequence ID" value="NMF09972.1"/>
    <property type="molecule type" value="Genomic_DNA"/>
</dbReference>
<gene>
    <name evidence="1" type="ORF">HF852_10260</name>
</gene>
<sequence>MSTETQFSSVYEFVDGFLVMMYPTTQVRADDVRWTSRWWAHPEAVMRLTALWMRYEQLRQAEPATYIETFLRGHGDYHMARLMAPEGVFDDCRRTDMPSLPLKSDPVNGEKEK</sequence>
<proteinExistence type="predicted"/>
<accession>A0A7X9SY43</accession>
<protein>
    <submittedName>
        <fullName evidence="1">DUF4913 domain-containing protein</fullName>
    </submittedName>
</protein>
<dbReference type="InterPro" id="IPR032584">
    <property type="entry name" value="DUF4913"/>
</dbReference>